<reference evidence="1 2" key="1">
    <citation type="submission" date="2019-12" db="EMBL/GenBank/DDBJ databases">
        <authorList>
            <person name="Alioto T."/>
            <person name="Alioto T."/>
            <person name="Gomez Garrido J."/>
        </authorList>
    </citation>
    <scope>NUCLEOTIDE SEQUENCE [LARGE SCALE GENOMIC DNA]</scope>
</reference>
<evidence type="ECO:0000313" key="2">
    <source>
        <dbReference type="Proteomes" id="UP000594638"/>
    </source>
</evidence>
<dbReference type="Proteomes" id="UP000594638">
    <property type="component" value="Unassembled WGS sequence"/>
</dbReference>
<protein>
    <submittedName>
        <fullName evidence="1">Uncharacterized protein</fullName>
    </submittedName>
</protein>
<keyword evidence="2" id="KW-1185">Reference proteome</keyword>
<gene>
    <name evidence="1" type="ORF">OLEA9_A009605</name>
</gene>
<accession>A0A8S0S7I9</accession>
<organism evidence="1 2">
    <name type="scientific">Olea europaea subsp. europaea</name>
    <dbReference type="NCBI Taxonomy" id="158383"/>
    <lineage>
        <taxon>Eukaryota</taxon>
        <taxon>Viridiplantae</taxon>
        <taxon>Streptophyta</taxon>
        <taxon>Embryophyta</taxon>
        <taxon>Tracheophyta</taxon>
        <taxon>Spermatophyta</taxon>
        <taxon>Magnoliopsida</taxon>
        <taxon>eudicotyledons</taxon>
        <taxon>Gunneridae</taxon>
        <taxon>Pentapetalae</taxon>
        <taxon>asterids</taxon>
        <taxon>lamiids</taxon>
        <taxon>Lamiales</taxon>
        <taxon>Oleaceae</taxon>
        <taxon>Oleeae</taxon>
        <taxon>Olea</taxon>
    </lineage>
</organism>
<proteinExistence type="predicted"/>
<comment type="caution">
    <text evidence="1">The sequence shown here is derived from an EMBL/GenBank/DDBJ whole genome shotgun (WGS) entry which is preliminary data.</text>
</comment>
<dbReference type="Gramene" id="OE9A009605T1">
    <property type="protein sequence ID" value="OE9A009605C1"/>
    <property type="gene ID" value="OE9A009605"/>
</dbReference>
<dbReference type="EMBL" id="CACTIH010004013">
    <property type="protein sequence ID" value="CAA2988642.1"/>
    <property type="molecule type" value="Genomic_DNA"/>
</dbReference>
<name>A0A8S0S7I9_OLEEU</name>
<sequence>MAKKKVESRAEVIEKEMEYLKLELPYLPRLLQLIDETHKTLAVLVPMAAINRVMEGDESGIIWKTDPDVKGVGKRLVNRLIQDRCVNRLAIRSDTNMEKNVGLILDMAQLMPRNVYWQPRKQILKQLNNNYNRDSSVAELRMLLVFTMRTRRLNLPNPLDMIFINSVQLEICNEEETMLELAPKVEDRQDTSNRLKLDWVQSMSINSINDYPPAFNKGGILGVLFVTPLAKSSKQSIAKAIPSSKLGDFGFLRLILLSKY</sequence>
<dbReference type="AlphaFoldDB" id="A0A8S0S7I9"/>
<evidence type="ECO:0000313" key="1">
    <source>
        <dbReference type="EMBL" id="CAA2988642.1"/>
    </source>
</evidence>